<gene>
    <name evidence="9" type="ORF">QTH91_19145</name>
</gene>
<dbReference type="SUPFAM" id="SSF48179">
    <property type="entry name" value="6-phosphogluconate dehydrogenase C-terminal domain-like"/>
    <property type="match status" value="1"/>
</dbReference>
<dbReference type="EC" id="1.1.1.169" evidence="2"/>
<comment type="pathway">
    <text evidence="1">Cofactor biosynthesis; (R)-pantothenate biosynthesis; (R)-pantoate from 3-methyl-2-oxobutanoate: step 2/2.</text>
</comment>
<evidence type="ECO:0000256" key="1">
    <source>
        <dbReference type="ARBA" id="ARBA00004994"/>
    </source>
</evidence>
<dbReference type="InterPro" id="IPR013332">
    <property type="entry name" value="KPR_N"/>
</dbReference>
<feature type="domain" description="Ketopantoate reductase C-terminal" evidence="8">
    <location>
        <begin position="198"/>
        <end position="316"/>
    </location>
</feature>
<keyword evidence="10" id="KW-1185">Reference proteome</keyword>
<dbReference type="InterPro" id="IPR051402">
    <property type="entry name" value="KPR-Related"/>
</dbReference>
<dbReference type="Gene3D" id="3.40.50.720">
    <property type="entry name" value="NAD(P)-binding Rossmann-like Domain"/>
    <property type="match status" value="1"/>
</dbReference>
<dbReference type="InterPro" id="IPR036291">
    <property type="entry name" value="NAD(P)-bd_dom_sf"/>
</dbReference>
<keyword evidence="4" id="KW-0566">Pantothenate biosynthesis</keyword>
<dbReference type="GO" id="GO:0008677">
    <property type="term" value="F:2-dehydropantoate 2-reductase activity"/>
    <property type="evidence" value="ECO:0007669"/>
    <property type="project" value="UniProtKB-EC"/>
</dbReference>
<protein>
    <recommendedName>
        <fullName evidence="3">2-dehydropantoate 2-reductase</fullName>
        <ecNumber evidence="2">1.1.1.169</ecNumber>
    </recommendedName>
    <alternativeName>
        <fullName evidence="5">Ketopantoate reductase</fullName>
    </alternativeName>
</protein>
<evidence type="ECO:0000256" key="6">
    <source>
        <dbReference type="ARBA" id="ARBA00048793"/>
    </source>
</evidence>
<accession>A0ABT7NF99</accession>
<proteinExistence type="predicted"/>
<dbReference type="InterPro" id="IPR008927">
    <property type="entry name" value="6-PGluconate_DH-like_C_sf"/>
</dbReference>
<evidence type="ECO:0000313" key="10">
    <source>
        <dbReference type="Proteomes" id="UP001174908"/>
    </source>
</evidence>
<comment type="caution">
    <text evidence="9">The sequence shown here is derived from an EMBL/GenBank/DDBJ whole genome shotgun (WGS) entry which is preliminary data.</text>
</comment>
<evidence type="ECO:0000313" key="9">
    <source>
        <dbReference type="EMBL" id="MDM0046614.1"/>
    </source>
</evidence>
<evidence type="ECO:0000259" key="7">
    <source>
        <dbReference type="Pfam" id="PF02558"/>
    </source>
</evidence>
<evidence type="ECO:0000256" key="3">
    <source>
        <dbReference type="ARBA" id="ARBA00019465"/>
    </source>
</evidence>
<dbReference type="Pfam" id="PF02558">
    <property type="entry name" value="ApbA"/>
    <property type="match status" value="1"/>
</dbReference>
<dbReference type="PANTHER" id="PTHR21708:SF45">
    <property type="entry name" value="2-DEHYDROPANTOATE 2-REDUCTASE"/>
    <property type="match status" value="1"/>
</dbReference>
<keyword evidence="9" id="KW-0560">Oxidoreductase</keyword>
<dbReference type="InterPro" id="IPR013328">
    <property type="entry name" value="6PGD_dom2"/>
</dbReference>
<dbReference type="InterPro" id="IPR013752">
    <property type="entry name" value="KPA_reductase"/>
</dbReference>
<evidence type="ECO:0000256" key="4">
    <source>
        <dbReference type="ARBA" id="ARBA00022655"/>
    </source>
</evidence>
<comment type="catalytic activity">
    <reaction evidence="6">
        <text>(R)-pantoate + NADP(+) = 2-dehydropantoate + NADPH + H(+)</text>
        <dbReference type="Rhea" id="RHEA:16233"/>
        <dbReference type="ChEBI" id="CHEBI:11561"/>
        <dbReference type="ChEBI" id="CHEBI:15378"/>
        <dbReference type="ChEBI" id="CHEBI:15980"/>
        <dbReference type="ChEBI" id="CHEBI:57783"/>
        <dbReference type="ChEBI" id="CHEBI:58349"/>
        <dbReference type="EC" id="1.1.1.169"/>
    </reaction>
</comment>
<evidence type="ECO:0000259" key="8">
    <source>
        <dbReference type="Pfam" id="PF08546"/>
    </source>
</evidence>
<reference evidence="9" key="1">
    <citation type="submission" date="2023-06" db="EMBL/GenBank/DDBJ databases">
        <authorList>
            <person name="Jiang Y."/>
            <person name="Liu Q."/>
        </authorList>
    </citation>
    <scope>NUCLEOTIDE SEQUENCE</scope>
    <source>
        <strain evidence="9">CGMCC 1.12089</strain>
    </source>
</reference>
<sequence length="328" mass="34071">MKVCIYGAGAIGGWMGVKLAGAGCELSVVARGDTLAALKRDGLVLSHGNEQQTVPVRAAEDPADLGVQDLVVIAVKAPALPAVAARIAPLIGPGTMVLTAMNGVPWWFLSGGFGGAHAGHRLAAVDPSGAIDAAIPARHVIGGVVHASCSLDGPGRVRLHFGNGLIVGEPSGEATPRVQALHALLQRAGFDAKLSPQIQKDVWYKLWGNMTVNPISALTRATTDKILDDELVRGFVSTIMLEAKAIGERIGIPIADSPEDRHAVTRKLGAFKTSMLQDVEAGRAVELDALVTSVRELGQITGVPTPFTDALLGLARLQARGLGLYPAP</sequence>
<dbReference type="NCBIfam" id="NF005089">
    <property type="entry name" value="PRK06522.1-4"/>
    <property type="match status" value="1"/>
</dbReference>
<dbReference type="Gene3D" id="1.10.1040.10">
    <property type="entry name" value="N-(1-d-carboxylethyl)-l-norvaline Dehydrogenase, domain 2"/>
    <property type="match status" value="1"/>
</dbReference>
<name>A0ABT7NF99_9BURK</name>
<organism evidence="9 10">
    <name type="scientific">Variovorax dokdonensis</name>
    <dbReference type="NCBI Taxonomy" id="344883"/>
    <lineage>
        <taxon>Bacteria</taxon>
        <taxon>Pseudomonadati</taxon>
        <taxon>Pseudomonadota</taxon>
        <taxon>Betaproteobacteria</taxon>
        <taxon>Burkholderiales</taxon>
        <taxon>Comamonadaceae</taxon>
        <taxon>Variovorax</taxon>
    </lineage>
</organism>
<dbReference type="RefSeq" id="WP_286661733.1">
    <property type="nucleotide sequence ID" value="NZ_JASZYV010000004.1"/>
</dbReference>
<dbReference type="Pfam" id="PF08546">
    <property type="entry name" value="ApbA_C"/>
    <property type="match status" value="1"/>
</dbReference>
<dbReference type="PANTHER" id="PTHR21708">
    <property type="entry name" value="PROBABLE 2-DEHYDROPANTOATE 2-REDUCTASE"/>
    <property type="match status" value="1"/>
</dbReference>
<dbReference type="SUPFAM" id="SSF51735">
    <property type="entry name" value="NAD(P)-binding Rossmann-fold domains"/>
    <property type="match status" value="1"/>
</dbReference>
<evidence type="ECO:0000256" key="5">
    <source>
        <dbReference type="ARBA" id="ARBA00032024"/>
    </source>
</evidence>
<feature type="domain" description="Ketopantoate reductase N-terminal" evidence="7">
    <location>
        <begin position="3"/>
        <end position="104"/>
    </location>
</feature>
<evidence type="ECO:0000256" key="2">
    <source>
        <dbReference type="ARBA" id="ARBA00013014"/>
    </source>
</evidence>
<dbReference type="Proteomes" id="UP001174908">
    <property type="component" value="Unassembled WGS sequence"/>
</dbReference>
<dbReference type="EMBL" id="JASZYV010000004">
    <property type="protein sequence ID" value="MDM0046614.1"/>
    <property type="molecule type" value="Genomic_DNA"/>
</dbReference>